<keyword evidence="3" id="KW-0862">Zinc</keyword>
<keyword evidence="1" id="KW-0479">Metal-binding</keyword>
<evidence type="ECO:0000313" key="9">
    <source>
        <dbReference type="EMBL" id="JAG42212.1"/>
    </source>
</evidence>
<evidence type="ECO:0000313" key="7">
    <source>
        <dbReference type="EMBL" id="JAG35175.1"/>
    </source>
</evidence>
<evidence type="ECO:0000259" key="6">
    <source>
        <dbReference type="PROSITE" id="PS50950"/>
    </source>
</evidence>
<dbReference type="PANTHER" id="PTHR46927">
    <property type="entry name" value="AGAP005574-PA"/>
    <property type="match status" value="1"/>
</dbReference>
<keyword evidence="2 5" id="KW-0863">Zinc-finger</keyword>
<evidence type="ECO:0000256" key="5">
    <source>
        <dbReference type="PROSITE-ProRule" id="PRU00309"/>
    </source>
</evidence>
<feature type="non-terminal residue" evidence="7">
    <location>
        <position position="1"/>
    </location>
</feature>
<sequence length="207" mass="23339">VLGETMESRAMGGTRCAVATCNNTYKKAKKEGHLLSLHSFPRDSELRDCWVAACRRADDWNPLTSHVCSDHFTPNDFEADQRLQLWTGIKWKPKLKHGAIPSVQLPREGESLNNDYASKKLVSLQDVVEHVDSPEINGNSSRLSPTLDRMSSCNLATCEGKVQPSLSKKQSKCVRKSKVKKIDKIIVESEKNVIYSCKDFELYVNNR</sequence>
<dbReference type="EMBL" id="GBHO01001395">
    <property type="protein sequence ID" value="JAG42209.1"/>
    <property type="molecule type" value="Transcribed_RNA"/>
</dbReference>
<reference evidence="7" key="2">
    <citation type="submission" date="2014-07" db="EMBL/GenBank/DDBJ databases">
        <authorList>
            <person name="Hull J."/>
        </authorList>
    </citation>
    <scope>NUCLEOTIDE SEQUENCE</scope>
</reference>
<dbReference type="AlphaFoldDB" id="A0A0A9Z043"/>
<evidence type="ECO:0000256" key="1">
    <source>
        <dbReference type="ARBA" id="ARBA00022723"/>
    </source>
</evidence>
<dbReference type="SUPFAM" id="SSF57716">
    <property type="entry name" value="Glucocorticoid receptor-like (DNA-binding domain)"/>
    <property type="match status" value="1"/>
</dbReference>
<accession>A0A0A9Z043</accession>
<evidence type="ECO:0000256" key="4">
    <source>
        <dbReference type="ARBA" id="ARBA00023125"/>
    </source>
</evidence>
<evidence type="ECO:0000256" key="2">
    <source>
        <dbReference type="ARBA" id="ARBA00022771"/>
    </source>
</evidence>
<organism evidence="7">
    <name type="scientific">Lygus hesperus</name>
    <name type="common">Western plant bug</name>
    <dbReference type="NCBI Taxonomy" id="30085"/>
    <lineage>
        <taxon>Eukaryota</taxon>
        <taxon>Metazoa</taxon>
        <taxon>Ecdysozoa</taxon>
        <taxon>Arthropoda</taxon>
        <taxon>Hexapoda</taxon>
        <taxon>Insecta</taxon>
        <taxon>Pterygota</taxon>
        <taxon>Neoptera</taxon>
        <taxon>Paraneoptera</taxon>
        <taxon>Hemiptera</taxon>
        <taxon>Heteroptera</taxon>
        <taxon>Panheteroptera</taxon>
        <taxon>Cimicomorpha</taxon>
        <taxon>Miridae</taxon>
        <taxon>Mirini</taxon>
        <taxon>Lygus</taxon>
    </lineage>
</organism>
<dbReference type="Pfam" id="PF05485">
    <property type="entry name" value="THAP"/>
    <property type="match status" value="1"/>
</dbReference>
<evidence type="ECO:0000313" key="8">
    <source>
        <dbReference type="EMBL" id="JAG42209.1"/>
    </source>
</evidence>
<dbReference type="EMBL" id="GBHO01001392">
    <property type="protein sequence ID" value="JAG42212.1"/>
    <property type="molecule type" value="Transcribed_RNA"/>
</dbReference>
<gene>
    <name evidence="7" type="primary">THAP5_8</name>
    <name evidence="8" type="synonym">THAP5_0</name>
    <name evidence="9" type="synonym">THAP5_3</name>
    <name evidence="7" type="ORF">CM83_71567</name>
    <name evidence="9" type="ORF">CM83_71569</name>
    <name evidence="8" type="ORF">CM83_71570</name>
</gene>
<dbReference type="PROSITE" id="PS50950">
    <property type="entry name" value="ZF_THAP"/>
    <property type="match status" value="1"/>
</dbReference>
<feature type="domain" description="THAP-type" evidence="6">
    <location>
        <begin position="11"/>
        <end position="104"/>
    </location>
</feature>
<dbReference type="EMBL" id="GBHO01008429">
    <property type="protein sequence ID" value="JAG35175.1"/>
    <property type="molecule type" value="Transcribed_RNA"/>
</dbReference>
<proteinExistence type="predicted"/>
<protein>
    <submittedName>
        <fullName evidence="7">THAP domain-containing protein 5</fullName>
    </submittedName>
</protein>
<keyword evidence="4 5" id="KW-0238">DNA-binding</keyword>
<dbReference type="InterPro" id="IPR052224">
    <property type="entry name" value="THAP_domain_protein"/>
</dbReference>
<evidence type="ECO:0000256" key="3">
    <source>
        <dbReference type="ARBA" id="ARBA00022833"/>
    </source>
</evidence>
<dbReference type="SMART" id="SM00692">
    <property type="entry name" value="DM3"/>
    <property type="match status" value="1"/>
</dbReference>
<dbReference type="GO" id="GO:0003677">
    <property type="term" value="F:DNA binding"/>
    <property type="evidence" value="ECO:0007669"/>
    <property type="project" value="UniProtKB-UniRule"/>
</dbReference>
<dbReference type="PANTHER" id="PTHR46927:SF3">
    <property type="entry name" value="THAP-TYPE DOMAIN-CONTAINING PROTEIN"/>
    <property type="match status" value="1"/>
</dbReference>
<dbReference type="GO" id="GO:0008270">
    <property type="term" value="F:zinc ion binding"/>
    <property type="evidence" value="ECO:0007669"/>
    <property type="project" value="UniProtKB-KW"/>
</dbReference>
<reference evidence="7" key="1">
    <citation type="journal article" date="2014" name="PLoS ONE">
        <title>Transcriptome-Based Identification of ABC Transporters in the Western Tarnished Plant Bug Lygus hesperus.</title>
        <authorList>
            <person name="Hull J.J."/>
            <person name="Chaney K."/>
            <person name="Geib S.M."/>
            <person name="Fabrick J.A."/>
            <person name="Brent C.S."/>
            <person name="Walsh D."/>
            <person name="Lavine L.C."/>
        </authorList>
    </citation>
    <scope>NUCLEOTIDE SEQUENCE</scope>
</reference>
<dbReference type="SMART" id="SM00980">
    <property type="entry name" value="THAP"/>
    <property type="match status" value="1"/>
</dbReference>
<name>A0A0A9Z043_LYGHE</name>
<dbReference type="InterPro" id="IPR006612">
    <property type="entry name" value="THAP_Znf"/>
</dbReference>